<organism evidence="2">
    <name type="scientific">freshwater metagenome</name>
    <dbReference type="NCBI Taxonomy" id="449393"/>
    <lineage>
        <taxon>unclassified sequences</taxon>
        <taxon>metagenomes</taxon>
        <taxon>ecological metagenomes</taxon>
    </lineage>
</organism>
<reference evidence="2" key="1">
    <citation type="submission" date="2020-05" db="EMBL/GenBank/DDBJ databases">
        <authorList>
            <person name="Chiriac C."/>
            <person name="Salcher M."/>
            <person name="Ghai R."/>
            <person name="Kavagutti S V."/>
        </authorList>
    </citation>
    <scope>NUCLEOTIDE SEQUENCE</scope>
</reference>
<feature type="compositionally biased region" description="Polar residues" evidence="1">
    <location>
        <begin position="1"/>
        <end position="10"/>
    </location>
</feature>
<evidence type="ECO:0000313" key="2">
    <source>
        <dbReference type="EMBL" id="CAB4804861.1"/>
    </source>
</evidence>
<sequence>MRSSAPTKSLKSFIGKRESDGPSKAIIATNVPSPAPVPSKADFQSRAVPAAKTIVVASTASTAHARNTEINSANPLMSSPYLPFLFGFRTPFR</sequence>
<evidence type="ECO:0000256" key="1">
    <source>
        <dbReference type="SAM" id="MobiDB-lite"/>
    </source>
</evidence>
<gene>
    <name evidence="2" type="ORF">UFOPK3056_00709</name>
</gene>
<protein>
    <submittedName>
        <fullName evidence="2">Unannotated protein</fullName>
    </submittedName>
</protein>
<accession>A0A6J6Y5I3</accession>
<feature type="region of interest" description="Disordered" evidence="1">
    <location>
        <begin position="1"/>
        <end position="31"/>
    </location>
</feature>
<name>A0A6J6Y5I3_9ZZZZ</name>
<proteinExistence type="predicted"/>
<dbReference type="AlphaFoldDB" id="A0A6J6Y5I3"/>
<dbReference type="EMBL" id="CAFAAR010000056">
    <property type="protein sequence ID" value="CAB4804861.1"/>
    <property type="molecule type" value="Genomic_DNA"/>
</dbReference>